<proteinExistence type="predicted"/>
<name>A0ACC2PPQ0_9HYME</name>
<dbReference type="Proteomes" id="UP001239111">
    <property type="component" value="Chromosome 1"/>
</dbReference>
<organism evidence="1 2">
    <name type="scientific">Eretmocerus hayati</name>
    <dbReference type="NCBI Taxonomy" id="131215"/>
    <lineage>
        <taxon>Eukaryota</taxon>
        <taxon>Metazoa</taxon>
        <taxon>Ecdysozoa</taxon>
        <taxon>Arthropoda</taxon>
        <taxon>Hexapoda</taxon>
        <taxon>Insecta</taxon>
        <taxon>Pterygota</taxon>
        <taxon>Neoptera</taxon>
        <taxon>Endopterygota</taxon>
        <taxon>Hymenoptera</taxon>
        <taxon>Apocrita</taxon>
        <taxon>Proctotrupomorpha</taxon>
        <taxon>Chalcidoidea</taxon>
        <taxon>Aphelinidae</taxon>
        <taxon>Aphelininae</taxon>
        <taxon>Eretmocerus</taxon>
    </lineage>
</organism>
<evidence type="ECO:0000313" key="2">
    <source>
        <dbReference type="Proteomes" id="UP001239111"/>
    </source>
</evidence>
<reference evidence="1" key="1">
    <citation type="submission" date="2023-04" db="EMBL/GenBank/DDBJ databases">
        <title>A chromosome-level genome assembly of the parasitoid wasp Eretmocerus hayati.</title>
        <authorList>
            <person name="Zhong Y."/>
            <person name="Liu S."/>
            <person name="Liu Y."/>
        </authorList>
    </citation>
    <scope>NUCLEOTIDE SEQUENCE</scope>
    <source>
        <strain evidence="1">ZJU_SS_LIU_2023</strain>
    </source>
</reference>
<dbReference type="EMBL" id="CM056741">
    <property type="protein sequence ID" value="KAJ8685555.1"/>
    <property type="molecule type" value="Genomic_DNA"/>
</dbReference>
<gene>
    <name evidence="1" type="ORF">QAD02_021348</name>
</gene>
<comment type="caution">
    <text evidence="1">The sequence shown here is derived from an EMBL/GenBank/DDBJ whole genome shotgun (WGS) entry which is preliminary data.</text>
</comment>
<accession>A0ACC2PPQ0</accession>
<sequence>MEGLLQPPPPLVIDGNLEENWKKWKQKFELFIVATGLESKEDGRKIAVLLNIIGEDALDMYNTFSLTIDQEKSLEDVINAFEEYCTSKANESVDRAISNARSQQDCGSFDVFLTDLRKLSSTCGFGDLRESLIKDRIISGI</sequence>
<keyword evidence="2" id="KW-1185">Reference proteome</keyword>
<protein>
    <submittedName>
        <fullName evidence="1">Uncharacterized protein</fullName>
    </submittedName>
</protein>
<evidence type="ECO:0000313" key="1">
    <source>
        <dbReference type="EMBL" id="KAJ8685555.1"/>
    </source>
</evidence>